<protein>
    <recommendedName>
        <fullName evidence="3">DUF3533 domain-containing protein</fullName>
    </recommendedName>
</protein>
<feature type="transmembrane region" description="Helical" evidence="2">
    <location>
        <begin position="323"/>
        <end position="342"/>
    </location>
</feature>
<gene>
    <name evidence="4" type="ORF">GALMADRAFT_226550</name>
</gene>
<feature type="transmembrane region" description="Helical" evidence="2">
    <location>
        <begin position="244"/>
        <end position="269"/>
    </location>
</feature>
<proteinExistence type="predicted"/>
<dbReference type="Proteomes" id="UP000027222">
    <property type="component" value="Unassembled WGS sequence"/>
</dbReference>
<dbReference type="PANTHER" id="PTHR34814">
    <property type="entry name" value="NITROSOGUANIDINE RESISTANCE PROTEIN SNG1"/>
    <property type="match status" value="1"/>
</dbReference>
<reference evidence="5" key="1">
    <citation type="journal article" date="2014" name="Proc. Natl. Acad. Sci. U.S.A.">
        <title>Extensive sampling of basidiomycete genomes demonstrates inadequacy of the white-rot/brown-rot paradigm for wood decay fungi.</title>
        <authorList>
            <person name="Riley R."/>
            <person name="Salamov A.A."/>
            <person name="Brown D.W."/>
            <person name="Nagy L.G."/>
            <person name="Floudas D."/>
            <person name="Held B.W."/>
            <person name="Levasseur A."/>
            <person name="Lombard V."/>
            <person name="Morin E."/>
            <person name="Otillar R."/>
            <person name="Lindquist E.A."/>
            <person name="Sun H."/>
            <person name="LaButti K.M."/>
            <person name="Schmutz J."/>
            <person name="Jabbour D."/>
            <person name="Luo H."/>
            <person name="Baker S.E."/>
            <person name="Pisabarro A.G."/>
            <person name="Walton J.D."/>
            <person name="Blanchette R.A."/>
            <person name="Henrissat B."/>
            <person name="Martin F."/>
            <person name="Cullen D."/>
            <person name="Hibbett D.S."/>
            <person name="Grigoriev I.V."/>
        </authorList>
    </citation>
    <scope>NUCLEOTIDE SEQUENCE [LARGE SCALE GENOMIC DNA]</scope>
    <source>
        <strain evidence="5">CBS 339.88</strain>
    </source>
</reference>
<dbReference type="InterPro" id="IPR053001">
    <property type="entry name" value="MNNG_permease-like"/>
</dbReference>
<feature type="transmembrane region" description="Helical" evidence="2">
    <location>
        <begin position="410"/>
        <end position="430"/>
    </location>
</feature>
<dbReference type="STRING" id="685588.A0A067SY76"/>
<evidence type="ECO:0000313" key="5">
    <source>
        <dbReference type="Proteomes" id="UP000027222"/>
    </source>
</evidence>
<dbReference type="HOGENOM" id="CLU_020178_2_0_1"/>
<feature type="transmembrane region" description="Helical" evidence="2">
    <location>
        <begin position="354"/>
        <end position="373"/>
    </location>
</feature>
<feature type="transmembrane region" description="Helical" evidence="2">
    <location>
        <begin position="54"/>
        <end position="75"/>
    </location>
</feature>
<name>A0A067SY76_GALM3</name>
<accession>A0A067SY76</accession>
<keyword evidence="2" id="KW-1133">Transmembrane helix</keyword>
<feature type="domain" description="DUF3533" evidence="3">
    <location>
        <begin position="61"/>
        <end position="421"/>
    </location>
</feature>
<feature type="compositionally biased region" description="Low complexity" evidence="1">
    <location>
        <begin position="17"/>
        <end position="26"/>
    </location>
</feature>
<evidence type="ECO:0000256" key="1">
    <source>
        <dbReference type="SAM" id="MobiDB-lite"/>
    </source>
</evidence>
<evidence type="ECO:0000313" key="4">
    <source>
        <dbReference type="EMBL" id="KDR75895.1"/>
    </source>
</evidence>
<keyword evidence="2" id="KW-0812">Transmembrane</keyword>
<dbReference type="EMBL" id="KL142380">
    <property type="protein sequence ID" value="KDR75895.1"/>
    <property type="molecule type" value="Genomic_DNA"/>
</dbReference>
<keyword evidence="2" id="KW-0472">Membrane</keyword>
<keyword evidence="5" id="KW-1185">Reference proteome</keyword>
<organism evidence="4 5">
    <name type="scientific">Galerina marginata (strain CBS 339.88)</name>
    <dbReference type="NCBI Taxonomy" id="685588"/>
    <lineage>
        <taxon>Eukaryota</taxon>
        <taxon>Fungi</taxon>
        <taxon>Dikarya</taxon>
        <taxon>Basidiomycota</taxon>
        <taxon>Agaricomycotina</taxon>
        <taxon>Agaricomycetes</taxon>
        <taxon>Agaricomycetidae</taxon>
        <taxon>Agaricales</taxon>
        <taxon>Agaricineae</taxon>
        <taxon>Strophariaceae</taxon>
        <taxon>Galerina</taxon>
    </lineage>
</organism>
<dbReference type="Pfam" id="PF12051">
    <property type="entry name" value="DUF3533"/>
    <property type="match status" value="1"/>
</dbReference>
<feature type="transmembrane region" description="Helical" evidence="2">
    <location>
        <begin position="290"/>
        <end position="311"/>
    </location>
</feature>
<dbReference type="AlphaFoldDB" id="A0A067SY76"/>
<dbReference type="PANTHER" id="PTHR34814:SF1">
    <property type="entry name" value="NITROSOGUANIDINE RESISTANCE PROTEIN SNG1"/>
    <property type="match status" value="1"/>
</dbReference>
<evidence type="ECO:0000259" key="3">
    <source>
        <dbReference type="Pfam" id="PF12051"/>
    </source>
</evidence>
<dbReference type="OrthoDB" id="2140105at2759"/>
<feature type="region of interest" description="Disordered" evidence="1">
    <location>
        <begin position="1"/>
        <end position="26"/>
    </location>
</feature>
<evidence type="ECO:0000256" key="2">
    <source>
        <dbReference type="SAM" id="Phobius"/>
    </source>
</evidence>
<dbReference type="InterPro" id="IPR022703">
    <property type="entry name" value="DUF3533"/>
</dbReference>
<sequence length="449" mass="49895">MNSEKIDSEVTVSGQDTPTTSTTAAPVAPMPYSVQFLGEGSEVAEARRIYIKILLQRTCIIVGAIFGIFSIYWGALWKIPARSLQGWIVDFDGAEIGQFVTEALSNDKVFSHVIDWRVQRATDFPNGPGDVAAALLDEQCWVAVTINPRSTLSLNVSLTGNASAFNTSSAITAYGQEARNENAFRTLLRPTITTLLDQITHDYAVKIMTDIIHSNNSISSISPDILTRPIYFTLQNIRPFDTPVATAVTFIGLIYLLILSFIVVNAGILARAVSGIERQLTTASLIRVRIISPIMVYLVLSLAYTLLTLFFKLPFERYFGHAGFVLFWMLSWFGMTAAGLALESMMTLLTIKYIQVFLILWIIGNVSVCLWPIDALPVLYNYGHAAPFYQISRGVRSIVFGTKNELGLNFGILTVWIVISCISLPVLQWYRRRGEIAAWKATLPKRDVE</sequence>
<dbReference type="GO" id="GO:0016020">
    <property type="term" value="C:membrane"/>
    <property type="evidence" value="ECO:0007669"/>
    <property type="project" value="TreeGrafter"/>
</dbReference>